<keyword evidence="4 7" id="KW-0472">Membrane</keyword>
<evidence type="ECO:0000256" key="1">
    <source>
        <dbReference type="ARBA" id="ARBA00022475"/>
    </source>
</evidence>
<dbReference type="AlphaFoldDB" id="A0A0G1KH89"/>
<dbReference type="Pfam" id="PF02618">
    <property type="entry name" value="YceG"/>
    <property type="match status" value="1"/>
</dbReference>
<evidence type="ECO:0000256" key="2">
    <source>
        <dbReference type="ARBA" id="ARBA00022692"/>
    </source>
</evidence>
<keyword evidence="2 7" id="KW-0812">Transmembrane</keyword>
<proteinExistence type="inferred from homology"/>
<dbReference type="NCBIfam" id="TIGR00247">
    <property type="entry name" value="endolytic transglycosylase MltG"/>
    <property type="match status" value="1"/>
</dbReference>
<evidence type="ECO:0000256" key="5">
    <source>
        <dbReference type="ARBA" id="ARBA00023239"/>
    </source>
</evidence>
<dbReference type="Proteomes" id="UP000033915">
    <property type="component" value="Unassembled WGS sequence"/>
</dbReference>
<dbReference type="HAMAP" id="MF_02065">
    <property type="entry name" value="MltG"/>
    <property type="match status" value="1"/>
</dbReference>
<organism evidence="8 9">
    <name type="scientific">Candidatus Giovannonibacteria bacterium GW2011_GWC2_44_9</name>
    <dbReference type="NCBI Taxonomy" id="1618658"/>
    <lineage>
        <taxon>Bacteria</taxon>
        <taxon>Candidatus Giovannoniibacteriota</taxon>
    </lineage>
</organism>
<sequence>MAQMAAILIAALSVSAVILIIVWPVKVSDKDAVVKIPKGAGLSEISTQLKDSGLIRNRGLFVLYVWAVNADRKIQAGKYSFPQPITMPQIVYMMSHGRALPDDISVFIPEGFNVWEIDGRLSELGFTVKGEFARQLLIREGYLFPDTYSMPAEMAAFPEKTKTSADITDAVNRDYFIKNIAGKLESNFDSKTAEAFKNLSDKKKREAVIVASLLEKEARSENDMKIIAGIIYKRLSRNMFLQLDASVSYGACLRKFKDSKIPTCDVSQIGVAREIKIDSPYNTYTRRGLPSGPISNPGIKSISAALNPSESPYLYYLSTRDGSQIIFSKTGIEHLANRRKYLGF</sequence>
<comment type="catalytic activity">
    <reaction evidence="7">
        <text>a peptidoglycan chain = a peptidoglycan chain with N-acetyl-1,6-anhydromuramyl-[peptide] at the reducing end + a peptidoglycan chain with N-acetylglucosamine at the non-reducing end.</text>
        <dbReference type="EC" id="4.2.2.29"/>
    </reaction>
</comment>
<dbReference type="GO" id="GO:0008932">
    <property type="term" value="F:lytic endotransglycosylase activity"/>
    <property type="evidence" value="ECO:0007669"/>
    <property type="project" value="UniProtKB-UniRule"/>
</dbReference>
<dbReference type="PANTHER" id="PTHR30518:SF2">
    <property type="entry name" value="ENDOLYTIC MUREIN TRANSGLYCOSYLASE"/>
    <property type="match status" value="1"/>
</dbReference>
<evidence type="ECO:0000256" key="6">
    <source>
        <dbReference type="ARBA" id="ARBA00023316"/>
    </source>
</evidence>
<evidence type="ECO:0000256" key="4">
    <source>
        <dbReference type="ARBA" id="ARBA00023136"/>
    </source>
</evidence>
<dbReference type="PATRIC" id="fig|1618658.3.peg.787"/>
<evidence type="ECO:0000313" key="9">
    <source>
        <dbReference type="Proteomes" id="UP000033915"/>
    </source>
</evidence>
<keyword evidence="1 7" id="KW-1003">Cell membrane</keyword>
<comment type="similarity">
    <text evidence="7">Belongs to the transglycosylase MltG family.</text>
</comment>
<dbReference type="GO" id="GO:0005886">
    <property type="term" value="C:plasma membrane"/>
    <property type="evidence" value="ECO:0007669"/>
    <property type="project" value="UniProtKB-UniRule"/>
</dbReference>
<protein>
    <recommendedName>
        <fullName evidence="7">Endolytic murein transglycosylase</fullName>
        <ecNumber evidence="7">4.2.2.29</ecNumber>
    </recommendedName>
    <alternativeName>
        <fullName evidence="7">Peptidoglycan lytic transglycosylase</fullName>
    </alternativeName>
    <alternativeName>
        <fullName evidence="7">Peptidoglycan polymerization terminase</fullName>
    </alternativeName>
</protein>
<evidence type="ECO:0000256" key="7">
    <source>
        <dbReference type="HAMAP-Rule" id="MF_02065"/>
    </source>
</evidence>
<keyword evidence="3 7" id="KW-1133">Transmembrane helix</keyword>
<dbReference type="Gene3D" id="3.30.1490.480">
    <property type="entry name" value="Endolytic murein transglycosylase"/>
    <property type="match status" value="1"/>
</dbReference>
<keyword evidence="5 7" id="KW-0456">Lyase</keyword>
<dbReference type="GO" id="GO:0071555">
    <property type="term" value="P:cell wall organization"/>
    <property type="evidence" value="ECO:0007669"/>
    <property type="project" value="UniProtKB-KW"/>
</dbReference>
<evidence type="ECO:0000256" key="3">
    <source>
        <dbReference type="ARBA" id="ARBA00022989"/>
    </source>
</evidence>
<feature type="site" description="Important for catalytic activity" evidence="7">
    <location>
        <position position="217"/>
    </location>
</feature>
<comment type="caution">
    <text evidence="8">The sequence shown here is derived from an EMBL/GenBank/DDBJ whole genome shotgun (WGS) entry which is preliminary data.</text>
</comment>
<dbReference type="InterPro" id="IPR003770">
    <property type="entry name" value="MLTG-like"/>
</dbReference>
<dbReference type="EC" id="4.2.2.29" evidence="7"/>
<accession>A0A0G1KH89</accession>
<dbReference type="PANTHER" id="PTHR30518">
    <property type="entry name" value="ENDOLYTIC MUREIN TRANSGLYCOSYLASE"/>
    <property type="match status" value="1"/>
</dbReference>
<comment type="function">
    <text evidence="7">Functions as a peptidoglycan terminase that cleaves nascent peptidoglycan strands endolytically to terminate their elongation.</text>
</comment>
<evidence type="ECO:0000313" key="8">
    <source>
        <dbReference type="EMBL" id="KKT82885.1"/>
    </source>
</evidence>
<dbReference type="GO" id="GO:0009252">
    <property type="term" value="P:peptidoglycan biosynthetic process"/>
    <property type="evidence" value="ECO:0007669"/>
    <property type="project" value="UniProtKB-UniRule"/>
</dbReference>
<reference evidence="8 9" key="1">
    <citation type="journal article" date="2015" name="Nature">
        <title>rRNA introns, odd ribosomes, and small enigmatic genomes across a large radiation of phyla.</title>
        <authorList>
            <person name="Brown C.T."/>
            <person name="Hug L.A."/>
            <person name="Thomas B.C."/>
            <person name="Sharon I."/>
            <person name="Castelle C.J."/>
            <person name="Singh A."/>
            <person name="Wilkins M.J."/>
            <person name="Williams K.H."/>
            <person name="Banfield J.F."/>
        </authorList>
    </citation>
    <scope>NUCLEOTIDE SEQUENCE [LARGE SCALE GENOMIC DNA]</scope>
</reference>
<name>A0A0G1KH89_9BACT</name>
<dbReference type="EMBL" id="LCJT01000032">
    <property type="protein sequence ID" value="KKT82885.1"/>
    <property type="molecule type" value="Genomic_DNA"/>
</dbReference>
<gene>
    <name evidence="7" type="primary">mltG</name>
    <name evidence="8" type="ORF">UW81_C0032G0004</name>
</gene>
<keyword evidence="6 7" id="KW-0961">Cell wall biogenesis/degradation</keyword>